<proteinExistence type="predicted"/>
<evidence type="ECO:0000256" key="9">
    <source>
        <dbReference type="SAM" id="Phobius"/>
    </source>
</evidence>
<sequence>MDDRDRSTNAATVITNNLCKSFCPISAGDVTLVAITLAMGIITLCGNGFVLVAYFTSKKLSATRKTTQNVYILNLAIADFGVGLVVMLPYSIHMLICKRDLPFWVLLMWNTSAQALLYERLYLTVLCSYDRYLLVSDPVRYRCKETPKRAWIRCAVIWVLNLVLALGTEVWFMFHIVDEGICADGTGNPWKHYHLLGLGIEWMIVIVFLMDFCIPFCLLILCNCLVFVKLRKQVKKKLHENQLNFSHNELSCDTEAASERNEEQCPAVAVISDGQLSGDEKTDEGHKTQKNKLWTSNESFGRSFHREGTLIELNKKTSGDLRKFNELVMEKRARREYGRVHKAALRLLLFVIVLAVCWLPPFIVGIISAFKEFPEELQSISRITTTILWSNSAIDPFLYSAMNRHFQTEIHRQLKWRPKCQR</sequence>
<dbReference type="PANTHER" id="PTHR24248">
    <property type="entry name" value="ADRENERGIC RECEPTOR-RELATED G-PROTEIN COUPLED RECEPTOR"/>
    <property type="match status" value="1"/>
</dbReference>
<dbReference type="EMBL" id="JAIZAY010000007">
    <property type="protein sequence ID" value="KAJ8038974.1"/>
    <property type="molecule type" value="Genomic_DNA"/>
</dbReference>
<organism evidence="11 12">
    <name type="scientific">Holothuria leucospilota</name>
    <name type="common">Black long sea cucumber</name>
    <name type="synonym">Mertensiothuria leucospilota</name>
    <dbReference type="NCBI Taxonomy" id="206669"/>
    <lineage>
        <taxon>Eukaryota</taxon>
        <taxon>Metazoa</taxon>
        <taxon>Echinodermata</taxon>
        <taxon>Eleutherozoa</taxon>
        <taxon>Echinozoa</taxon>
        <taxon>Holothuroidea</taxon>
        <taxon>Aspidochirotacea</taxon>
        <taxon>Aspidochirotida</taxon>
        <taxon>Holothuriidae</taxon>
        <taxon>Holothuria</taxon>
    </lineage>
</organism>
<keyword evidence="6 9" id="KW-0472">Membrane</keyword>
<evidence type="ECO:0000256" key="5">
    <source>
        <dbReference type="ARBA" id="ARBA00023040"/>
    </source>
</evidence>
<feature type="transmembrane region" description="Helical" evidence="9">
    <location>
        <begin position="30"/>
        <end position="57"/>
    </location>
</feature>
<evidence type="ECO:0000256" key="8">
    <source>
        <dbReference type="ARBA" id="ARBA00023224"/>
    </source>
</evidence>
<accession>A0A9Q1C6I3</accession>
<evidence type="ECO:0000256" key="7">
    <source>
        <dbReference type="ARBA" id="ARBA00023170"/>
    </source>
</evidence>
<keyword evidence="5" id="KW-0297">G-protein coupled receptor</keyword>
<gene>
    <name evidence="11" type="ORF">HOLleu_16548</name>
</gene>
<keyword evidence="12" id="KW-1185">Reference proteome</keyword>
<dbReference type="AlphaFoldDB" id="A0A9Q1C6I3"/>
<dbReference type="InterPro" id="IPR017452">
    <property type="entry name" value="GPCR_Rhodpsn_7TM"/>
</dbReference>
<evidence type="ECO:0000313" key="12">
    <source>
        <dbReference type="Proteomes" id="UP001152320"/>
    </source>
</evidence>
<evidence type="ECO:0000256" key="2">
    <source>
        <dbReference type="ARBA" id="ARBA00022475"/>
    </source>
</evidence>
<evidence type="ECO:0000256" key="3">
    <source>
        <dbReference type="ARBA" id="ARBA00022692"/>
    </source>
</evidence>
<keyword evidence="3 9" id="KW-0812">Transmembrane</keyword>
<keyword evidence="7 11" id="KW-0675">Receptor</keyword>
<comment type="caution">
    <text evidence="11">The sequence shown here is derived from an EMBL/GenBank/DDBJ whole genome shotgun (WGS) entry which is preliminary data.</text>
</comment>
<name>A0A9Q1C6I3_HOLLE</name>
<dbReference type="PANTHER" id="PTHR24248:SF120">
    <property type="entry name" value="G-PROTEIN COUPLED RECEPTORS FAMILY 1 PROFILE DOMAIN-CONTAINING PROTEIN"/>
    <property type="match status" value="1"/>
</dbReference>
<dbReference type="GO" id="GO:0043410">
    <property type="term" value="P:positive regulation of MAPK cascade"/>
    <property type="evidence" value="ECO:0007669"/>
    <property type="project" value="TreeGrafter"/>
</dbReference>
<dbReference type="Proteomes" id="UP001152320">
    <property type="component" value="Chromosome 7"/>
</dbReference>
<feature type="transmembrane region" description="Helical" evidence="9">
    <location>
        <begin position="150"/>
        <end position="174"/>
    </location>
</feature>
<feature type="transmembrane region" description="Helical" evidence="9">
    <location>
        <begin position="104"/>
        <end position="129"/>
    </location>
</feature>
<dbReference type="Gene3D" id="1.20.1070.10">
    <property type="entry name" value="Rhodopsin 7-helix transmembrane proteins"/>
    <property type="match status" value="1"/>
</dbReference>
<evidence type="ECO:0000256" key="4">
    <source>
        <dbReference type="ARBA" id="ARBA00022989"/>
    </source>
</evidence>
<evidence type="ECO:0000313" key="11">
    <source>
        <dbReference type="EMBL" id="KAJ8038974.1"/>
    </source>
</evidence>
<keyword evidence="8" id="KW-0807">Transducer</keyword>
<evidence type="ECO:0000256" key="6">
    <source>
        <dbReference type="ARBA" id="ARBA00023136"/>
    </source>
</evidence>
<feature type="transmembrane region" description="Helical" evidence="9">
    <location>
        <begin position="69"/>
        <end position="92"/>
    </location>
</feature>
<dbReference type="GO" id="GO:0071880">
    <property type="term" value="P:adenylate cyclase-activating adrenergic receptor signaling pathway"/>
    <property type="evidence" value="ECO:0007669"/>
    <property type="project" value="TreeGrafter"/>
</dbReference>
<keyword evidence="2" id="KW-1003">Cell membrane</keyword>
<dbReference type="PRINTS" id="PR00237">
    <property type="entry name" value="GPCRRHODOPSN"/>
</dbReference>
<dbReference type="InterPro" id="IPR000276">
    <property type="entry name" value="GPCR_Rhodpsn"/>
</dbReference>
<dbReference type="GO" id="GO:0005886">
    <property type="term" value="C:plasma membrane"/>
    <property type="evidence" value="ECO:0007669"/>
    <property type="project" value="UniProtKB-SubCell"/>
</dbReference>
<comment type="subcellular location">
    <subcellularLocation>
        <location evidence="1">Cell membrane</location>
        <topology evidence="1">Multi-pass membrane protein</topology>
    </subcellularLocation>
</comment>
<feature type="domain" description="G-protein coupled receptors family 1 profile" evidence="10">
    <location>
        <begin position="46"/>
        <end position="399"/>
    </location>
</feature>
<dbReference type="SUPFAM" id="SSF81321">
    <property type="entry name" value="Family A G protein-coupled receptor-like"/>
    <property type="match status" value="1"/>
</dbReference>
<dbReference type="PROSITE" id="PS50262">
    <property type="entry name" value="G_PROTEIN_RECEP_F1_2"/>
    <property type="match status" value="1"/>
</dbReference>
<dbReference type="Pfam" id="PF00001">
    <property type="entry name" value="7tm_1"/>
    <property type="match status" value="1"/>
</dbReference>
<keyword evidence="4 9" id="KW-1133">Transmembrane helix</keyword>
<feature type="transmembrane region" description="Helical" evidence="9">
    <location>
        <begin position="344"/>
        <end position="370"/>
    </location>
</feature>
<dbReference type="OrthoDB" id="9631784at2759"/>
<feature type="transmembrane region" description="Helical" evidence="9">
    <location>
        <begin position="202"/>
        <end position="228"/>
    </location>
</feature>
<evidence type="ECO:0000256" key="1">
    <source>
        <dbReference type="ARBA" id="ARBA00004651"/>
    </source>
</evidence>
<protein>
    <submittedName>
        <fullName evidence="11">Octopamine receptor</fullName>
    </submittedName>
</protein>
<reference evidence="11" key="1">
    <citation type="submission" date="2021-10" db="EMBL/GenBank/DDBJ databases">
        <title>Tropical sea cucumber genome reveals ecological adaptation and Cuvierian tubules defense mechanism.</title>
        <authorList>
            <person name="Chen T."/>
        </authorList>
    </citation>
    <scope>NUCLEOTIDE SEQUENCE</scope>
    <source>
        <strain evidence="11">Nanhai2018</strain>
        <tissue evidence="11">Muscle</tissue>
    </source>
</reference>
<evidence type="ECO:0000259" key="10">
    <source>
        <dbReference type="PROSITE" id="PS50262"/>
    </source>
</evidence>
<dbReference type="GO" id="GO:0004930">
    <property type="term" value="F:G protein-coupled receptor activity"/>
    <property type="evidence" value="ECO:0007669"/>
    <property type="project" value="UniProtKB-KW"/>
</dbReference>